<evidence type="ECO:0000313" key="1">
    <source>
        <dbReference type="EMBL" id="JAD64165.1"/>
    </source>
</evidence>
<dbReference type="EMBL" id="GBRH01233730">
    <property type="protein sequence ID" value="JAD64165.1"/>
    <property type="molecule type" value="Transcribed_RNA"/>
</dbReference>
<accession>A0A0A9BSP0</accession>
<proteinExistence type="predicted"/>
<protein>
    <submittedName>
        <fullName evidence="1">Uncharacterized protein</fullName>
    </submittedName>
</protein>
<organism evidence="1">
    <name type="scientific">Arundo donax</name>
    <name type="common">Giant reed</name>
    <name type="synonym">Donax arundinaceus</name>
    <dbReference type="NCBI Taxonomy" id="35708"/>
    <lineage>
        <taxon>Eukaryota</taxon>
        <taxon>Viridiplantae</taxon>
        <taxon>Streptophyta</taxon>
        <taxon>Embryophyta</taxon>
        <taxon>Tracheophyta</taxon>
        <taxon>Spermatophyta</taxon>
        <taxon>Magnoliopsida</taxon>
        <taxon>Liliopsida</taxon>
        <taxon>Poales</taxon>
        <taxon>Poaceae</taxon>
        <taxon>PACMAD clade</taxon>
        <taxon>Arundinoideae</taxon>
        <taxon>Arundineae</taxon>
        <taxon>Arundo</taxon>
    </lineage>
</organism>
<reference evidence="1" key="1">
    <citation type="submission" date="2014-09" db="EMBL/GenBank/DDBJ databases">
        <authorList>
            <person name="Magalhaes I.L.F."/>
            <person name="Oliveira U."/>
            <person name="Santos F.R."/>
            <person name="Vidigal T.H.D.A."/>
            <person name="Brescovit A.D."/>
            <person name="Santos A.J."/>
        </authorList>
    </citation>
    <scope>NUCLEOTIDE SEQUENCE</scope>
    <source>
        <tissue evidence="1">Shoot tissue taken approximately 20 cm above the soil surface</tissue>
    </source>
</reference>
<name>A0A0A9BSP0_ARUDO</name>
<reference evidence="1" key="2">
    <citation type="journal article" date="2015" name="Data Brief">
        <title>Shoot transcriptome of the giant reed, Arundo donax.</title>
        <authorList>
            <person name="Barrero R.A."/>
            <person name="Guerrero F.D."/>
            <person name="Moolhuijzen P."/>
            <person name="Goolsby J.A."/>
            <person name="Tidwell J."/>
            <person name="Bellgard S.E."/>
            <person name="Bellgard M.I."/>
        </authorList>
    </citation>
    <scope>NUCLEOTIDE SEQUENCE</scope>
    <source>
        <tissue evidence="1">Shoot tissue taken approximately 20 cm above the soil surface</tissue>
    </source>
</reference>
<sequence length="10" mass="1187">MKPIDTNRRG</sequence>